<name>A0A815S9H5_9BILA</name>
<evidence type="ECO:0000313" key="3">
    <source>
        <dbReference type="EMBL" id="CAF3765804.1"/>
    </source>
</evidence>
<dbReference type="AlphaFoldDB" id="A0A815S9H5"/>
<dbReference type="EMBL" id="CAJNOG010002071">
    <property type="protein sequence ID" value="CAF1488009.1"/>
    <property type="molecule type" value="Genomic_DNA"/>
</dbReference>
<proteinExistence type="predicted"/>
<organism evidence="2 4">
    <name type="scientific">Adineta steineri</name>
    <dbReference type="NCBI Taxonomy" id="433720"/>
    <lineage>
        <taxon>Eukaryota</taxon>
        <taxon>Metazoa</taxon>
        <taxon>Spiralia</taxon>
        <taxon>Gnathifera</taxon>
        <taxon>Rotifera</taxon>
        <taxon>Eurotatoria</taxon>
        <taxon>Bdelloidea</taxon>
        <taxon>Adinetida</taxon>
        <taxon>Adinetidae</taxon>
        <taxon>Adineta</taxon>
    </lineage>
</organism>
<evidence type="ECO:0000256" key="1">
    <source>
        <dbReference type="SAM" id="MobiDB-lite"/>
    </source>
</evidence>
<dbReference type="Proteomes" id="UP000663845">
    <property type="component" value="Unassembled WGS sequence"/>
</dbReference>
<accession>A0A815S9H5</accession>
<gene>
    <name evidence="2" type="ORF">JYZ213_LOCUS42760</name>
    <name evidence="3" type="ORF">OXD698_LOCUS16294</name>
</gene>
<dbReference type="Proteomes" id="UP000663844">
    <property type="component" value="Unassembled WGS sequence"/>
</dbReference>
<feature type="region of interest" description="Disordered" evidence="1">
    <location>
        <begin position="130"/>
        <end position="152"/>
    </location>
</feature>
<feature type="region of interest" description="Disordered" evidence="1">
    <location>
        <begin position="1"/>
        <end position="23"/>
    </location>
</feature>
<dbReference type="EMBL" id="CAJOAZ010001109">
    <property type="protein sequence ID" value="CAF3765804.1"/>
    <property type="molecule type" value="Genomic_DNA"/>
</dbReference>
<protein>
    <submittedName>
        <fullName evidence="2">Uncharacterized protein</fullName>
    </submittedName>
</protein>
<evidence type="ECO:0000313" key="4">
    <source>
        <dbReference type="Proteomes" id="UP000663845"/>
    </source>
</evidence>
<sequence length="152" mass="17082">MSQIKPLSTNITSSYDKKNNNNVGPNLSAEYNQILNNVPHQLFFDPNLSYDQQMVLLNYHNTTEGAFIQVLTNQINQLNIDADIREHLFTNMNELSADLGHVNMYTNTQITFNASGGSDEELQMDVEPNNIGLDSADSNDKSENVVPDEMEL</sequence>
<comment type="caution">
    <text evidence="2">The sequence shown here is derived from an EMBL/GenBank/DDBJ whole genome shotgun (WGS) entry which is preliminary data.</text>
</comment>
<evidence type="ECO:0000313" key="2">
    <source>
        <dbReference type="EMBL" id="CAF1488009.1"/>
    </source>
</evidence>
<reference evidence="2" key="1">
    <citation type="submission" date="2021-02" db="EMBL/GenBank/DDBJ databases">
        <authorList>
            <person name="Nowell W R."/>
        </authorList>
    </citation>
    <scope>NUCLEOTIDE SEQUENCE</scope>
</reference>